<name>A0A1H3BXI0_9GAMM</name>
<dbReference type="NCBIfam" id="TIGR01838">
    <property type="entry name" value="PHA_synth_I"/>
    <property type="match status" value="1"/>
</dbReference>
<dbReference type="Pfam" id="PF07167">
    <property type="entry name" value="PhaC_N"/>
    <property type="match status" value="1"/>
</dbReference>
<dbReference type="Proteomes" id="UP000199675">
    <property type="component" value="Unassembled WGS sequence"/>
</dbReference>
<keyword evidence="2" id="KW-0963">Cytoplasm</keyword>
<evidence type="ECO:0000256" key="4">
    <source>
        <dbReference type="ARBA" id="ARBA00023315"/>
    </source>
</evidence>
<dbReference type="RefSeq" id="WP_091816306.1">
    <property type="nucleotide sequence ID" value="NZ_FNNE01000009.1"/>
</dbReference>
<dbReference type="OrthoDB" id="7208816at2"/>
<keyword evidence="3" id="KW-0808">Transferase</keyword>
<accession>A0A1H3BXI0</accession>
<dbReference type="PANTHER" id="PTHR36837">
    <property type="entry name" value="POLY(3-HYDROXYALKANOATE) POLYMERASE SUBUNIT PHAC"/>
    <property type="match status" value="1"/>
</dbReference>
<reference evidence="6 7" key="1">
    <citation type="submission" date="2016-10" db="EMBL/GenBank/DDBJ databases">
        <authorList>
            <person name="de Groot N.N."/>
        </authorList>
    </citation>
    <scope>NUCLEOTIDE SEQUENCE [LARGE SCALE GENOMIC DNA]</scope>
    <source>
        <strain evidence="6 7">CGMCC 1.7059</strain>
    </source>
</reference>
<evidence type="ECO:0000256" key="2">
    <source>
        <dbReference type="ARBA" id="ARBA00022490"/>
    </source>
</evidence>
<dbReference type="Gene3D" id="3.40.50.1820">
    <property type="entry name" value="alpha/beta hydrolase"/>
    <property type="match status" value="1"/>
</dbReference>
<evidence type="ECO:0000256" key="1">
    <source>
        <dbReference type="ARBA" id="ARBA00004496"/>
    </source>
</evidence>
<proteinExistence type="predicted"/>
<dbReference type="GO" id="GO:0016746">
    <property type="term" value="F:acyltransferase activity"/>
    <property type="evidence" value="ECO:0007669"/>
    <property type="project" value="UniProtKB-KW"/>
</dbReference>
<sequence length="591" mass="67415">MELLPKFAKDYLKHVTVLAKLSRDTVAKGLAPGKLATPDNSFVLDVTSSLTDAFREAIVDPGKVMQDNLELSLKYWQLVQNVALTTMRQPTDPVVAPERSDHRFDDEAWARNPFYYAIAQLYLINAQYLDKLTQDLDGLSDDSRRQLTFLVRQFANALAPTNFFITNPEAVRKCRETWGLSVVRGLENFYRDILRSRQLLNVSMTDEQAFRVGENIATTPGEVVFQNRLFQLIQYQPTTETVHQRPLLIVPPFINKFYIMDLAEKNSLVRWLVSQGHTVFMMSWVNPDESYRDTTFEDYVQEGVLTAMDAVEQATGERELNTIGYCVGGTLLATTLAHLKKISDNRVRSSTFFATLMDFSDPGEIGVYLNERVIQALETYIDKIGYYDGRFIALSFSSLKENNLIWSYFVNNYLKGEPPLPFDLLYWNSDSTNLPAAMYKYYLREMYVNNKLQEPNALTVAGTPIDLTSIDTPAMFISAQQDHIALWKSTYAGYKLFSGEKRFVLGQSGHIAGIINPPEPGKYGYYVNDSEAESPEAWFEQTTHHKGSWWPSWQDWVSRFQGDEVAPRIPGDHKLTVIEAAPGSYVRKRLV</sequence>
<evidence type="ECO:0000259" key="5">
    <source>
        <dbReference type="Pfam" id="PF07167"/>
    </source>
</evidence>
<dbReference type="InterPro" id="IPR029058">
    <property type="entry name" value="AB_hydrolase_fold"/>
</dbReference>
<evidence type="ECO:0000256" key="3">
    <source>
        <dbReference type="ARBA" id="ARBA00022679"/>
    </source>
</evidence>
<keyword evidence="7" id="KW-1185">Reference proteome</keyword>
<gene>
    <name evidence="6" type="ORF">SAMN04487960_109179</name>
</gene>
<feature type="domain" description="Poly-beta-hydroxybutyrate polymerase N-terminal" evidence="5">
    <location>
        <begin position="101"/>
        <end position="272"/>
    </location>
</feature>
<evidence type="ECO:0000313" key="6">
    <source>
        <dbReference type="EMBL" id="SDX45919.1"/>
    </source>
</evidence>
<evidence type="ECO:0000313" key="7">
    <source>
        <dbReference type="Proteomes" id="UP000199675"/>
    </source>
</evidence>
<dbReference type="PANTHER" id="PTHR36837:SF5">
    <property type="entry name" value="POLY-3-HYDROXYBUTYRATE SYNTHASE"/>
    <property type="match status" value="1"/>
</dbReference>
<dbReference type="AlphaFoldDB" id="A0A1H3BXI0"/>
<protein>
    <submittedName>
        <fullName evidence="6">Polyhydroxyalkanoate synthase</fullName>
    </submittedName>
</protein>
<dbReference type="EMBL" id="FNNE01000009">
    <property type="protein sequence ID" value="SDX45919.1"/>
    <property type="molecule type" value="Genomic_DNA"/>
</dbReference>
<dbReference type="InterPro" id="IPR010941">
    <property type="entry name" value="PhaC_N"/>
</dbReference>
<organism evidence="6 7">
    <name type="scientific">Marinobacter mobilis</name>
    <dbReference type="NCBI Taxonomy" id="488533"/>
    <lineage>
        <taxon>Bacteria</taxon>
        <taxon>Pseudomonadati</taxon>
        <taxon>Pseudomonadota</taxon>
        <taxon>Gammaproteobacteria</taxon>
        <taxon>Pseudomonadales</taxon>
        <taxon>Marinobacteraceae</taxon>
        <taxon>Marinobacter</taxon>
    </lineage>
</organism>
<keyword evidence="4" id="KW-0012">Acyltransferase</keyword>
<dbReference type="InterPro" id="IPR010963">
    <property type="entry name" value="PHA_synth_I"/>
</dbReference>
<dbReference type="GO" id="GO:0042619">
    <property type="term" value="P:poly-hydroxybutyrate biosynthetic process"/>
    <property type="evidence" value="ECO:0007669"/>
    <property type="project" value="InterPro"/>
</dbReference>
<dbReference type="STRING" id="488533.SAMN04487960_109179"/>
<dbReference type="InterPro" id="IPR051321">
    <property type="entry name" value="PHA/PHB_synthase"/>
</dbReference>
<comment type="subcellular location">
    <subcellularLocation>
        <location evidence="1">Cytoplasm</location>
    </subcellularLocation>
</comment>
<dbReference type="SUPFAM" id="SSF53474">
    <property type="entry name" value="alpha/beta-Hydrolases"/>
    <property type="match status" value="1"/>
</dbReference>
<dbReference type="GO" id="GO:0005737">
    <property type="term" value="C:cytoplasm"/>
    <property type="evidence" value="ECO:0007669"/>
    <property type="project" value="UniProtKB-SubCell"/>
</dbReference>